<protein>
    <submittedName>
        <fullName evidence="3">Uncharacterized protein</fullName>
    </submittedName>
</protein>
<evidence type="ECO:0000313" key="4">
    <source>
        <dbReference type="Proteomes" id="UP000326924"/>
    </source>
</evidence>
<dbReference type="PROSITE" id="PS51257">
    <property type="entry name" value="PROKAR_LIPOPROTEIN"/>
    <property type="match status" value="1"/>
</dbReference>
<proteinExistence type="predicted"/>
<reference evidence="3 4" key="1">
    <citation type="submission" date="2019-09" db="EMBL/GenBank/DDBJ databases">
        <title>Draft genome of the ectomycorrhizal ascomycete Sphaerosporella brunnea.</title>
        <authorList>
            <consortium name="DOE Joint Genome Institute"/>
            <person name="Benucci G.M."/>
            <person name="Marozzi G."/>
            <person name="Antonielli L."/>
            <person name="Sanchez S."/>
            <person name="Marco P."/>
            <person name="Wang X."/>
            <person name="Falini L.B."/>
            <person name="Barry K."/>
            <person name="Haridas S."/>
            <person name="Lipzen A."/>
            <person name="Labutti K."/>
            <person name="Grigoriev I.V."/>
            <person name="Murat C."/>
            <person name="Martin F."/>
            <person name="Albertini E."/>
            <person name="Donnini D."/>
            <person name="Bonito G."/>
        </authorList>
    </citation>
    <scope>NUCLEOTIDE SEQUENCE [LARGE SCALE GENOMIC DNA]</scope>
    <source>
        <strain evidence="3 4">Sb_GMNB300</strain>
    </source>
</reference>
<feature type="compositionally biased region" description="Low complexity" evidence="1">
    <location>
        <begin position="67"/>
        <end position="79"/>
    </location>
</feature>
<comment type="caution">
    <text evidence="3">The sequence shown here is derived from an EMBL/GenBank/DDBJ whole genome shotgun (WGS) entry which is preliminary data.</text>
</comment>
<organism evidence="3 4">
    <name type="scientific">Sphaerosporella brunnea</name>
    <dbReference type="NCBI Taxonomy" id="1250544"/>
    <lineage>
        <taxon>Eukaryota</taxon>
        <taxon>Fungi</taxon>
        <taxon>Dikarya</taxon>
        <taxon>Ascomycota</taxon>
        <taxon>Pezizomycotina</taxon>
        <taxon>Pezizomycetes</taxon>
        <taxon>Pezizales</taxon>
        <taxon>Pyronemataceae</taxon>
        <taxon>Sphaerosporella</taxon>
    </lineage>
</organism>
<evidence type="ECO:0000256" key="1">
    <source>
        <dbReference type="SAM" id="MobiDB-lite"/>
    </source>
</evidence>
<keyword evidence="2" id="KW-1133">Transmembrane helix</keyword>
<dbReference type="EMBL" id="VXIS01000058">
    <property type="protein sequence ID" value="KAA8909374.1"/>
    <property type="molecule type" value="Genomic_DNA"/>
</dbReference>
<dbReference type="AlphaFoldDB" id="A0A5J5F180"/>
<sequence>MVVKSHPPPSATSTSSFTSTACASGCSAAMTTTIFDITSTLHDSWHDAPTTLTTSITSVSSIKLTATTTSGVPTATASSSKKKPPPSSETLHVPPPDHFVCYRTYNGHPVSLWQQTGCWEWRVVFTVMIILATAPGIWLGRAAVVGGLIYD</sequence>
<evidence type="ECO:0000313" key="3">
    <source>
        <dbReference type="EMBL" id="KAA8909374.1"/>
    </source>
</evidence>
<accession>A0A5J5F180</accession>
<gene>
    <name evidence="3" type="ORF">FN846DRAFT_905640</name>
</gene>
<keyword evidence="2" id="KW-0472">Membrane</keyword>
<feature type="transmembrane region" description="Helical" evidence="2">
    <location>
        <begin position="123"/>
        <end position="150"/>
    </location>
</feature>
<name>A0A5J5F180_9PEZI</name>
<dbReference type="InParanoid" id="A0A5J5F180"/>
<keyword evidence="2" id="KW-0812">Transmembrane</keyword>
<keyword evidence="4" id="KW-1185">Reference proteome</keyword>
<dbReference type="Proteomes" id="UP000326924">
    <property type="component" value="Unassembled WGS sequence"/>
</dbReference>
<evidence type="ECO:0000256" key="2">
    <source>
        <dbReference type="SAM" id="Phobius"/>
    </source>
</evidence>
<feature type="region of interest" description="Disordered" evidence="1">
    <location>
        <begin position="67"/>
        <end position="92"/>
    </location>
</feature>